<evidence type="ECO:0000313" key="3">
    <source>
        <dbReference type="Proteomes" id="UP000218811"/>
    </source>
</evidence>
<evidence type="ECO:0000313" key="2">
    <source>
        <dbReference type="EMBL" id="PCH39102.1"/>
    </source>
</evidence>
<feature type="region of interest" description="Disordered" evidence="1">
    <location>
        <begin position="45"/>
        <end position="86"/>
    </location>
</feature>
<sequence length="363" mass="39486">MFQKKFDSPARQAPKLKKLKLVVYNPNTKKFIIDDTTQYTEEELADFPVKGSKGKGKKQASEVDSDLEEDEQDQLDEDEEVRSGGAETDVSVVKAFWNLRHDDNIETGDEEEAEQPSADKEGGYDRYRSQVGDDRDKLLKAVTQMSGMLNQLIHKVDVLQETVHEMQVGQVGLQAQLEALQQVALGMPLTTSATVAPMTLMTPPEAPLSTSRTLPLVASATLPEGHLMTSATAAPMTLMTSAIVAPMTSTTPPEAPLLTSMTVTPVPVTTSMTSPLMTSTTMAPVTLMTPPEAPLLTSRTLPLVASATPLTQEYTASLVHTPILDANRTALQGPSAELTRQLRKVRSQREGEGKLKRSCRVVE</sequence>
<dbReference type="Proteomes" id="UP000218811">
    <property type="component" value="Unassembled WGS sequence"/>
</dbReference>
<reference evidence="2 3" key="1">
    <citation type="journal article" date="2012" name="Science">
        <title>The Paleozoic origin of enzymatic lignin decomposition reconstructed from 31 fungal genomes.</title>
        <authorList>
            <person name="Floudas D."/>
            <person name="Binder M."/>
            <person name="Riley R."/>
            <person name="Barry K."/>
            <person name="Blanchette R.A."/>
            <person name="Henrissat B."/>
            <person name="Martinez A.T."/>
            <person name="Otillar R."/>
            <person name="Spatafora J.W."/>
            <person name="Yadav J.S."/>
            <person name="Aerts A."/>
            <person name="Benoit I."/>
            <person name="Boyd A."/>
            <person name="Carlson A."/>
            <person name="Copeland A."/>
            <person name="Coutinho P.M."/>
            <person name="de Vries R.P."/>
            <person name="Ferreira P."/>
            <person name="Findley K."/>
            <person name="Foster B."/>
            <person name="Gaskell J."/>
            <person name="Glotzer D."/>
            <person name="Gorecki P."/>
            <person name="Heitman J."/>
            <person name="Hesse C."/>
            <person name="Hori C."/>
            <person name="Igarashi K."/>
            <person name="Jurgens J.A."/>
            <person name="Kallen N."/>
            <person name="Kersten P."/>
            <person name="Kohler A."/>
            <person name="Kuees U."/>
            <person name="Kumar T.K.A."/>
            <person name="Kuo A."/>
            <person name="LaButti K."/>
            <person name="Larrondo L.F."/>
            <person name="Lindquist E."/>
            <person name="Ling A."/>
            <person name="Lombard V."/>
            <person name="Lucas S."/>
            <person name="Lundell T."/>
            <person name="Martin R."/>
            <person name="McLaughlin D.J."/>
            <person name="Morgenstern I."/>
            <person name="Morin E."/>
            <person name="Murat C."/>
            <person name="Nagy L.G."/>
            <person name="Nolan M."/>
            <person name="Ohm R.A."/>
            <person name="Patyshakuliyeva A."/>
            <person name="Rokas A."/>
            <person name="Ruiz-Duenas F.J."/>
            <person name="Sabat G."/>
            <person name="Salamov A."/>
            <person name="Samejima M."/>
            <person name="Schmutz J."/>
            <person name="Slot J.C."/>
            <person name="St John F."/>
            <person name="Stenlid J."/>
            <person name="Sun H."/>
            <person name="Sun S."/>
            <person name="Syed K."/>
            <person name="Tsang A."/>
            <person name="Wiebenga A."/>
            <person name="Young D."/>
            <person name="Pisabarro A."/>
            <person name="Eastwood D.C."/>
            <person name="Martin F."/>
            <person name="Cullen D."/>
            <person name="Grigoriev I.V."/>
            <person name="Hibbett D.S."/>
        </authorList>
    </citation>
    <scope>NUCLEOTIDE SEQUENCE [LARGE SCALE GENOMIC DNA]</scope>
    <source>
        <strain evidence="2 3">MD-104</strain>
    </source>
</reference>
<organism evidence="2 3">
    <name type="scientific">Wolfiporia cocos (strain MD-104)</name>
    <name type="common">Brown rot fungus</name>
    <dbReference type="NCBI Taxonomy" id="742152"/>
    <lineage>
        <taxon>Eukaryota</taxon>
        <taxon>Fungi</taxon>
        <taxon>Dikarya</taxon>
        <taxon>Basidiomycota</taxon>
        <taxon>Agaricomycotina</taxon>
        <taxon>Agaricomycetes</taxon>
        <taxon>Polyporales</taxon>
        <taxon>Phaeolaceae</taxon>
        <taxon>Wolfiporia</taxon>
    </lineage>
</organism>
<evidence type="ECO:0000256" key="1">
    <source>
        <dbReference type="SAM" id="MobiDB-lite"/>
    </source>
</evidence>
<feature type="region of interest" description="Disordered" evidence="1">
    <location>
        <begin position="335"/>
        <end position="363"/>
    </location>
</feature>
<feature type="compositionally biased region" description="Acidic residues" evidence="1">
    <location>
        <begin position="63"/>
        <end position="80"/>
    </location>
</feature>
<dbReference type="AlphaFoldDB" id="A0A2H3JA07"/>
<keyword evidence="3" id="KW-1185">Reference proteome</keyword>
<protein>
    <submittedName>
        <fullName evidence="2">Uncharacterized protein</fullName>
    </submittedName>
</protein>
<accession>A0A2H3JA07</accession>
<dbReference type="EMBL" id="KB467954">
    <property type="protein sequence ID" value="PCH39102.1"/>
    <property type="molecule type" value="Genomic_DNA"/>
</dbReference>
<gene>
    <name evidence="2" type="ORF">WOLCODRAFT_158632</name>
</gene>
<name>A0A2H3JA07_WOLCO</name>
<proteinExistence type="predicted"/>
<feature type="compositionally biased region" description="Acidic residues" evidence="1">
    <location>
        <begin position="105"/>
        <end position="114"/>
    </location>
</feature>
<feature type="compositionally biased region" description="Basic and acidic residues" evidence="1">
    <location>
        <begin position="347"/>
        <end position="363"/>
    </location>
</feature>
<feature type="compositionally biased region" description="Basic and acidic residues" evidence="1">
    <location>
        <begin position="117"/>
        <end position="129"/>
    </location>
</feature>
<feature type="region of interest" description="Disordered" evidence="1">
    <location>
        <begin position="104"/>
        <end position="129"/>
    </location>
</feature>